<protein>
    <submittedName>
        <fullName evidence="2">DivIVA domain-containing protein</fullName>
    </submittedName>
</protein>
<sequence length="86" mass="10485">MNKIKELSISIKDKKFSLNLEGYNKKEVDDFLQYLFINLVEEEDTKENLETQLNKYKELYKVEFDKNKVLEEENKRLSKEVEKIYE</sequence>
<dbReference type="EMBL" id="CP132191">
    <property type="protein sequence ID" value="WLP85850.1"/>
    <property type="molecule type" value="Genomic_DNA"/>
</dbReference>
<dbReference type="NCBIfam" id="TIGR03544">
    <property type="entry name" value="DivI1A_domain"/>
    <property type="match status" value="1"/>
</dbReference>
<reference evidence="2" key="1">
    <citation type="submission" date="2023-08" db="EMBL/GenBank/DDBJ databases">
        <title>Complete genome sequence of Mycoplasma seminis 2200.</title>
        <authorList>
            <person name="Spergser J."/>
        </authorList>
    </citation>
    <scope>NUCLEOTIDE SEQUENCE [LARGE SCALE GENOMIC DNA]</scope>
    <source>
        <strain evidence="2">2200</strain>
    </source>
</reference>
<proteinExistence type="predicted"/>
<name>A0ABY9HB79_9MOLU</name>
<keyword evidence="3" id="KW-1185">Reference proteome</keyword>
<evidence type="ECO:0000313" key="2">
    <source>
        <dbReference type="EMBL" id="WLP85850.1"/>
    </source>
</evidence>
<feature type="coiled-coil region" evidence="1">
    <location>
        <begin position="39"/>
        <end position="80"/>
    </location>
</feature>
<evidence type="ECO:0000256" key="1">
    <source>
        <dbReference type="SAM" id="Coils"/>
    </source>
</evidence>
<accession>A0ABY9HB79</accession>
<dbReference type="InterPro" id="IPR019933">
    <property type="entry name" value="DivIVA_domain"/>
</dbReference>
<organism evidence="2 3">
    <name type="scientific">Mycoplasma seminis</name>
    <dbReference type="NCBI Taxonomy" id="512749"/>
    <lineage>
        <taxon>Bacteria</taxon>
        <taxon>Bacillati</taxon>
        <taxon>Mycoplasmatota</taxon>
        <taxon>Mollicutes</taxon>
        <taxon>Mycoplasmataceae</taxon>
        <taxon>Mycoplasma</taxon>
    </lineage>
</organism>
<gene>
    <name evidence="2" type="ORF">Q8852_01740</name>
</gene>
<keyword evidence="1" id="KW-0175">Coiled coil</keyword>
<evidence type="ECO:0000313" key="3">
    <source>
        <dbReference type="Proteomes" id="UP001237011"/>
    </source>
</evidence>
<dbReference type="Proteomes" id="UP001237011">
    <property type="component" value="Chromosome"/>
</dbReference>
<dbReference type="RefSeq" id="WP_305938273.1">
    <property type="nucleotide sequence ID" value="NZ_CP132191.1"/>
</dbReference>